<comment type="caution">
    <text evidence="4">The sequence shown here is derived from an EMBL/GenBank/DDBJ whole genome shotgun (WGS) entry which is preliminary data.</text>
</comment>
<keyword evidence="2" id="KW-0677">Repeat</keyword>
<feature type="repeat" description="WD" evidence="3">
    <location>
        <begin position="61"/>
        <end position="102"/>
    </location>
</feature>
<dbReference type="InterPro" id="IPR019775">
    <property type="entry name" value="WD40_repeat_CS"/>
</dbReference>
<dbReference type="PROSITE" id="PS00678">
    <property type="entry name" value="WD_REPEATS_1"/>
    <property type="match status" value="2"/>
</dbReference>
<evidence type="ECO:0000256" key="1">
    <source>
        <dbReference type="ARBA" id="ARBA00022574"/>
    </source>
</evidence>
<dbReference type="InterPro" id="IPR015943">
    <property type="entry name" value="WD40/YVTN_repeat-like_dom_sf"/>
</dbReference>
<dbReference type="SMART" id="SM00320">
    <property type="entry name" value="WD40"/>
    <property type="match status" value="4"/>
</dbReference>
<sequence>VWDIRDGKCKKTLSGHPGVVLCVAIHSGANLSVSGSQDSSGRWKTHLKVWDLRDGECKMDLTGVKGPVSCVAISPDARFCVTGHWDETVRVWDLEDGECKKTMTGHTGKVTKVVISSDACLCVTGSSKDETLRVWDLENGESKMELSGPEESPASLAISPDDRFCVSRDKDDTVWKWDLATGEQLACFCRYSEGGEQLMALADCWRAGCHPPALEDGPTGNVVAWPGDDGDTIQWRAAGAGSVSASDPAVFYIMPPMSFDGCFRLFYAKSSRSVLFFDEVTCQFVCYQLLV</sequence>
<dbReference type="InterPro" id="IPR036322">
    <property type="entry name" value="WD40_repeat_dom_sf"/>
</dbReference>
<dbReference type="SUPFAM" id="SSF50978">
    <property type="entry name" value="WD40 repeat-like"/>
    <property type="match status" value="1"/>
</dbReference>
<keyword evidence="1 3" id="KW-0853">WD repeat</keyword>
<organism evidence="4 5">
    <name type="scientific">Dunaliella salina</name>
    <name type="common">Green alga</name>
    <name type="synonym">Protococcus salinus</name>
    <dbReference type="NCBI Taxonomy" id="3046"/>
    <lineage>
        <taxon>Eukaryota</taxon>
        <taxon>Viridiplantae</taxon>
        <taxon>Chlorophyta</taxon>
        <taxon>core chlorophytes</taxon>
        <taxon>Chlorophyceae</taxon>
        <taxon>CS clade</taxon>
        <taxon>Chlamydomonadales</taxon>
        <taxon>Dunaliellaceae</taxon>
        <taxon>Dunaliella</taxon>
    </lineage>
</organism>
<evidence type="ECO:0000256" key="2">
    <source>
        <dbReference type="ARBA" id="ARBA00022737"/>
    </source>
</evidence>
<accession>A0ABZ3LNK9</accession>
<dbReference type="PROSITE" id="PS50294">
    <property type="entry name" value="WD_REPEATS_REGION"/>
    <property type="match status" value="2"/>
</dbReference>
<dbReference type="EMBL" id="MU069450">
    <property type="protein sequence ID" value="KAF5843007.1"/>
    <property type="molecule type" value="Genomic_DNA"/>
</dbReference>
<dbReference type="PANTHER" id="PTHR19848">
    <property type="entry name" value="WD40 REPEAT PROTEIN"/>
    <property type="match status" value="1"/>
</dbReference>
<dbReference type="PROSITE" id="PS50082">
    <property type="entry name" value="WD_REPEATS_2"/>
    <property type="match status" value="3"/>
</dbReference>
<feature type="non-terminal residue" evidence="4">
    <location>
        <position position="1"/>
    </location>
</feature>
<keyword evidence="5" id="KW-1185">Reference proteome</keyword>
<dbReference type="CDD" id="cd00200">
    <property type="entry name" value="WD40"/>
    <property type="match status" value="1"/>
</dbReference>
<proteinExistence type="predicted"/>
<dbReference type="Pfam" id="PF00400">
    <property type="entry name" value="WD40"/>
    <property type="match status" value="4"/>
</dbReference>
<protein>
    <submittedName>
        <fullName evidence="4">WD40-repeat-containing domain protein</fullName>
    </submittedName>
</protein>
<dbReference type="PANTHER" id="PTHR19848:SF8">
    <property type="entry name" value="F-BOX AND WD REPEAT DOMAIN CONTAINING 7"/>
    <property type="match status" value="1"/>
</dbReference>
<evidence type="ECO:0000256" key="3">
    <source>
        <dbReference type="PROSITE-ProRule" id="PRU00221"/>
    </source>
</evidence>
<feature type="repeat" description="WD" evidence="3">
    <location>
        <begin position="103"/>
        <end position="145"/>
    </location>
</feature>
<name>A0ABZ3LNK9_DUNSA</name>
<gene>
    <name evidence="4" type="ORF">DUNSADRAFT_3136</name>
</gene>
<dbReference type="InterPro" id="IPR001680">
    <property type="entry name" value="WD40_rpt"/>
</dbReference>
<feature type="repeat" description="WD" evidence="3">
    <location>
        <begin position="146"/>
        <end position="187"/>
    </location>
</feature>
<evidence type="ECO:0000313" key="5">
    <source>
        <dbReference type="Proteomes" id="UP000815325"/>
    </source>
</evidence>
<dbReference type="Gene3D" id="2.130.10.10">
    <property type="entry name" value="YVTN repeat-like/Quinoprotein amine dehydrogenase"/>
    <property type="match status" value="3"/>
</dbReference>
<dbReference type="Proteomes" id="UP000815325">
    <property type="component" value="Unassembled WGS sequence"/>
</dbReference>
<evidence type="ECO:0000313" key="4">
    <source>
        <dbReference type="EMBL" id="KAF5843007.1"/>
    </source>
</evidence>
<reference evidence="4" key="1">
    <citation type="submission" date="2017-08" db="EMBL/GenBank/DDBJ databases">
        <authorList>
            <person name="Polle J.E."/>
            <person name="Barry K."/>
            <person name="Cushman J."/>
            <person name="Schmutz J."/>
            <person name="Tran D."/>
            <person name="Hathwaick L.T."/>
            <person name="Yim W.C."/>
            <person name="Jenkins J."/>
            <person name="Mckie-Krisberg Z.M."/>
            <person name="Prochnik S."/>
            <person name="Lindquist E."/>
            <person name="Dockter R.B."/>
            <person name="Adam C."/>
            <person name="Molina H."/>
            <person name="Bunkerborg J."/>
            <person name="Jin E."/>
            <person name="Buchheim M."/>
            <person name="Magnuson J."/>
        </authorList>
    </citation>
    <scope>NUCLEOTIDE SEQUENCE</scope>
    <source>
        <strain evidence="4">CCAP 19/18</strain>
    </source>
</reference>